<gene>
    <name evidence="3" type="ORF">IE37_01833</name>
</gene>
<dbReference type="OrthoDB" id="9921465at2"/>
<protein>
    <submittedName>
        <fullName evidence="3">Uncharacterized protein</fullName>
    </submittedName>
</protein>
<feature type="transmembrane region" description="Helical" evidence="2">
    <location>
        <begin position="179"/>
        <end position="196"/>
    </location>
</feature>
<dbReference type="AlphaFoldDB" id="A0A315XZC8"/>
<feature type="transmembrane region" description="Helical" evidence="2">
    <location>
        <begin position="79"/>
        <end position="103"/>
    </location>
</feature>
<reference evidence="3 4" key="1">
    <citation type="submission" date="2018-05" db="EMBL/GenBank/DDBJ databases">
        <title>The Hungate 1000. A catalogue of reference genomes from the rumen microbiome.</title>
        <authorList>
            <person name="Kelly W."/>
        </authorList>
    </citation>
    <scope>NUCLEOTIDE SEQUENCE [LARGE SCALE GENOMIC DNA]</scope>
    <source>
        <strain evidence="3 4">SAb67</strain>
    </source>
</reference>
<feature type="transmembrane region" description="Helical" evidence="2">
    <location>
        <begin position="203"/>
        <end position="224"/>
    </location>
</feature>
<keyword evidence="2" id="KW-0472">Membrane</keyword>
<dbReference type="RefSeq" id="WP_109726593.1">
    <property type="nucleotide sequence ID" value="NZ_QGDI01000006.1"/>
</dbReference>
<dbReference type="EMBL" id="QGDI01000006">
    <property type="protein sequence ID" value="PWJ12748.1"/>
    <property type="molecule type" value="Genomic_DNA"/>
</dbReference>
<evidence type="ECO:0000313" key="4">
    <source>
        <dbReference type="Proteomes" id="UP000245720"/>
    </source>
</evidence>
<evidence type="ECO:0000256" key="1">
    <source>
        <dbReference type="SAM" id="MobiDB-lite"/>
    </source>
</evidence>
<comment type="caution">
    <text evidence="3">The sequence shown here is derived from an EMBL/GenBank/DDBJ whole genome shotgun (WGS) entry which is preliminary data.</text>
</comment>
<feature type="transmembrane region" description="Helical" evidence="2">
    <location>
        <begin position="156"/>
        <end position="173"/>
    </location>
</feature>
<dbReference type="Proteomes" id="UP000245720">
    <property type="component" value="Unassembled WGS sequence"/>
</dbReference>
<keyword evidence="2" id="KW-0812">Transmembrane</keyword>
<name>A0A315XZC8_RUMFL</name>
<feature type="region of interest" description="Disordered" evidence="1">
    <location>
        <begin position="282"/>
        <end position="323"/>
    </location>
</feature>
<keyword evidence="2" id="KW-1133">Transmembrane helix</keyword>
<organism evidence="3 4">
    <name type="scientific">Ruminococcus flavefaciens</name>
    <dbReference type="NCBI Taxonomy" id="1265"/>
    <lineage>
        <taxon>Bacteria</taxon>
        <taxon>Bacillati</taxon>
        <taxon>Bacillota</taxon>
        <taxon>Clostridia</taxon>
        <taxon>Eubacteriales</taxon>
        <taxon>Oscillospiraceae</taxon>
        <taxon>Ruminococcus</taxon>
    </lineage>
</organism>
<proteinExistence type="predicted"/>
<feature type="transmembrane region" description="Helical" evidence="2">
    <location>
        <begin position="252"/>
        <end position="272"/>
    </location>
</feature>
<feature type="transmembrane region" description="Helical" evidence="2">
    <location>
        <begin position="46"/>
        <end position="72"/>
    </location>
</feature>
<feature type="transmembrane region" description="Helical" evidence="2">
    <location>
        <begin position="12"/>
        <end position="34"/>
    </location>
</feature>
<feature type="compositionally biased region" description="Acidic residues" evidence="1">
    <location>
        <begin position="291"/>
        <end position="323"/>
    </location>
</feature>
<feature type="transmembrane region" description="Helical" evidence="2">
    <location>
        <begin position="123"/>
        <end position="144"/>
    </location>
</feature>
<evidence type="ECO:0000313" key="3">
    <source>
        <dbReference type="EMBL" id="PWJ12748.1"/>
    </source>
</evidence>
<accession>A0A315XZC8</accession>
<evidence type="ECO:0000256" key="2">
    <source>
        <dbReference type="SAM" id="Phobius"/>
    </source>
</evidence>
<sequence>MNITVKKRTRIAEIIVGIVLICFSLLSFRSFWLIYFPDMSYFKLRITPYLLIPILSTLFRILLAVMLIFRLYHCLPIKILYCITAPGLLLNSIGGSILLGYLFEPYSVFTASGSYYENHDLLMLTDILMFLLVLAAAVIAFLTMNRNIVWKSRKHLLIYTYAITGLYMAMSLMRLQADYFALLLFMLPCLMQDYTVNKNTKGITGCAAFALKPVLPVAIGYFYAHYYDGMVSGFSYITTGKSNISSNGSEQYILFMTCLNILLVLLIPLMLFERKCTEAEDVAQVKKLSSDDEDEDDDEEDDDEYEEDDDDDEEGDDESDHND</sequence>